<evidence type="ECO:0000256" key="1">
    <source>
        <dbReference type="ARBA" id="ARBA00022448"/>
    </source>
</evidence>
<organism evidence="9 10">
    <name type="scientific">Aeromonas eucrenophila</name>
    <dbReference type="NCBI Taxonomy" id="649"/>
    <lineage>
        <taxon>Bacteria</taxon>
        <taxon>Pseudomonadati</taxon>
        <taxon>Pseudomonadota</taxon>
        <taxon>Gammaproteobacteria</taxon>
        <taxon>Aeromonadales</taxon>
        <taxon>Aeromonadaceae</taxon>
        <taxon>Aeromonas</taxon>
    </lineage>
</organism>
<dbReference type="InterPro" id="IPR051819">
    <property type="entry name" value="PTS_sugar-specific_EIIB"/>
</dbReference>
<dbReference type="Pfam" id="PF02302">
    <property type="entry name" value="PTS_IIB"/>
    <property type="match status" value="1"/>
</dbReference>
<evidence type="ECO:0000256" key="3">
    <source>
        <dbReference type="ARBA" id="ARBA00022597"/>
    </source>
</evidence>
<keyword evidence="1" id="KW-0813">Transport</keyword>
<dbReference type="InterPro" id="IPR036095">
    <property type="entry name" value="PTS_EIIB-like_sf"/>
</dbReference>
<protein>
    <submittedName>
        <fullName evidence="9">PTS sugar transporter subunit IIB</fullName>
    </submittedName>
</protein>
<dbReference type="InterPro" id="IPR003501">
    <property type="entry name" value="PTS_EIIB_2/3"/>
</dbReference>
<sequence length="105" mass="11560">MNKKIYLFCAAGMSTSLLVNKMKEHATKHAVPVDIQAFPEALILEKGVEADLILLGPQIKYMLNDFALKFPDKPMAVIDSLIYGKMDGLALLKSSIAMIKAHQAQ</sequence>
<feature type="modified residue" description="Phosphocysteine; by EIIA" evidence="7">
    <location>
        <position position="9"/>
    </location>
</feature>
<dbReference type="Proteomes" id="UP001596132">
    <property type="component" value="Unassembled WGS sequence"/>
</dbReference>
<comment type="caution">
    <text evidence="9">The sequence shown here is derived from an EMBL/GenBank/DDBJ whole genome shotgun (WGS) entry which is preliminary data.</text>
</comment>
<evidence type="ECO:0000256" key="5">
    <source>
        <dbReference type="ARBA" id="ARBA00022683"/>
    </source>
</evidence>
<keyword evidence="2" id="KW-0597">Phosphoprotein</keyword>
<dbReference type="PROSITE" id="PS51100">
    <property type="entry name" value="PTS_EIIB_TYPE_3"/>
    <property type="match status" value="1"/>
</dbReference>
<reference evidence="10" key="1">
    <citation type="journal article" date="2019" name="Int. J. Syst. Evol. Microbiol.">
        <title>The Global Catalogue of Microorganisms (GCM) 10K type strain sequencing project: providing services to taxonomists for standard genome sequencing and annotation.</title>
        <authorList>
            <consortium name="The Broad Institute Genomics Platform"/>
            <consortium name="The Broad Institute Genome Sequencing Center for Infectious Disease"/>
            <person name="Wu L."/>
            <person name="Ma J."/>
        </authorList>
    </citation>
    <scope>NUCLEOTIDE SEQUENCE [LARGE SCALE GENOMIC DNA]</scope>
    <source>
        <strain evidence="10">KCTC 15012</strain>
    </source>
</reference>
<dbReference type="SUPFAM" id="SSF52794">
    <property type="entry name" value="PTS system IIB component-like"/>
    <property type="match status" value="1"/>
</dbReference>
<dbReference type="Gene3D" id="3.40.50.2300">
    <property type="match status" value="1"/>
</dbReference>
<dbReference type="PANTHER" id="PTHR34581">
    <property type="entry name" value="PTS SYSTEM N,N'-DIACETYLCHITOBIOSE-SPECIFIC EIIB COMPONENT"/>
    <property type="match status" value="1"/>
</dbReference>
<gene>
    <name evidence="9" type="ORF">ACFPVW_15790</name>
</gene>
<dbReference type="CDD" id="cd05564">
    <property type="entry name" value="PTS_IIB_chitobiose_lichenan"/>
    <property type="match status" value="1"/>
</dbReference>
<feature type="domain" description="PTS EIIB type-3" evidence="8">
    <location>
        <begin position="2"/>
        <end position="105"/>
    </location>
</feature>
<keyword evidence="4" id="KW-0808">Transferase</keyword>
<dbReference type="PANTHER" id="PTHR34581:SF2">
    <property type="entry name" value="PTS SYSTEM N,N'-DIACETYLCHITOBIOSE-SPECIFIC EIIB COMPONENT"/>
    <property type="match status" value="1"/>
</dbReference>
<keyword evidence="10" id="KW-1185">Reference proteome</keyword>
<evidence type="ECO:0000256" key="7">
    <source>
        <dbReference type="PROSITE-ProRule" id="PRU00423"/>
    </source>
</evidence>
<evidence type="ECO:0000256" key="4">
    <source>
        <dbReference type="ARBA" id="ARBA00022679"/>
    </source>
</evidence>
<dbReference type="EMBL" id="JBHSPP010000016">
    <property type="protein sequence ID" value="MFC5707478.1"/>
    <property type="molecule type" value="Genomic_DNA"/>
</dbReference>
<dbReference type="InterPro" id="IPR013012">
    <property type="entry name" value="PTS_EIIB_3"/>
</dbReference>
<keyword evidence="6" id="KW-0418">Kinase</keyword>
<name>A0ABW0YFS0_9GAMM</name>
<evidence type="ECO:0000313" key="10">
    <source>
        <dbReference type="Proteomes" id="UP001596132"/>
    </source>
</evidence>
<keyword evidence="5" id="KW-0598">Phosphotransferase system</keyword>
<keyword evidence="3 9" id="KW-0762">Sugar transport</keyword>
<evidence type="ECO:0000256" key="2">
    <source>
        <dbReference type="ARBA" id="ARBA00022553"/>
    </source>
</evidence>
<proteinExistence type="predicted"/>
<accession>A0ABW0YFS0</accession>
<evidence type="ECO:0000313" key="9">
    <source>
        <dbReference type="EMBL" id="MFC5707478.1"/>
    </source>
</evidence>
<evidence type="ECO:0000259" key="8">
    <source>
        <dbReference type="PROSITE" id="PS51100"/>
    </source>
</evidence>
<evidence type="ECO:0000256" key="6">
    <source>
        <dbReference type="ARBA" id="ARBA00022777"/>
    </source>
</evidence>
<dbReference type="RefSeq" id="WP_042640480.1">
    <property type="nucleotide sequence ID" value="NZ_CDDF01000005.1"/>
</dbReference>